<dbReference type="PANTHER" id="PTHR43133">
    <property type="entry name" value="RNA POLYMERASE ECF-TYPE SIGMA FACTO"/>
    <property type="match status" value="1"/>
</dbReference>
<dbReference type="Gene3D" id="1.10.1740.10">
    <property type="match status" value="1"/>
</dbReference>
<organism evidence="9 10">
    <name type="scientific">Mycolicibacterium aubagnense</name>
    <dbReference type="NCBI Taxonomy" id="319707"/>
    <lineage>
        <taxon>Bacteria</taxon>
        <taxon>Bacillati</taxon>
        <taxon>Actinomycetota</taxon>
        <taxon>Actinomycetes</taxon>
        <taxon>Mycobacteriales</taxon>
        <taxon>Mycobacteriaceae</taxon>
        <taxon>Mycolicibacterium</taxon>
    </lineage>
</organism>
<keyword evidence="4" id="KW-0238">DNA-binding</keyword>
<dbReference type="SUPFAM" id="SSF88946">
    <property type="entry name" value="Sigma2 domain of RNA polymerase sigma factors"/>
    <property type="match status" value="1"/>
</dbReference>
<keyword evidence="5" id="KW-0804">Transcription</keyword>
<dbReference type="InterPro" id="IPR013325">
    <property type="entry name" value="RNA_pol_sigma_r2"/>
</dbReference>
<evidence type="ECO:0000256" key="2">
    <source>
        <dbReference type="ARBA" id="ARBA00023015"/>
    </source>
</evidence>
<evidence type="ECO:0000256" key="6">
    <source>
        <dbReference type="SAM" id="MobiDB-lite"/>
    </source>
</evidence>
<evidence type="ECO:0000259" key="8">
    <source>
        <dbReference type="Pfam" id="PF08281"/>
    </source>
</evidence>
<dbReference type="InterPro" id="IPR039425">
    <property type="entry name" value="RNA_pol_sigma-70-like"/>
</dbReference>
<dbReference type="InterPro" id="IPR013324">
    <property type="entry name" value="RNA_pol_sigma_r3/r4-like"/>
</dbReference>
<keyword evidence="10" id="KW-1185">Reference proteome</keyword>
<dbReference type="Pfam" id="PF04542">
    <property type="entry name" value="Sigma70_r2"/>
    <property type="match status" value="1"/>
</dbReference>
<protein>
    <recommendedName>
        <fullName evidence="11">RNA polymerase sigma24 factor</fullName>
    </recommendedName>
</protein>
<feature type="region of interest" description="Disordered" evidence="6">
    <location>
        <begin position="9"/>
        <end position="31"/>
    </location>
</feature>
<dbReference type="EMBL" id="AP022577">
    <property type="protein sequence ID" value="BBX82825.1"/>
    <property type="molecule type" value="Genomic_DNA"/>
</dbReference>
<evidence type="ECO:0000256" key="1">
    <source>
        <dbReference type="ARBA" id="ARBA00010641"/>
    </source>
</evidence>
<feature type="domain" description="RNA polymerase sigma-70 region 2" evidence="7">
    <location>
        <begin position="56"/>
        <end position="121"/>
    </location>
</feature>
<dbReference type="Pfam" id="PF08281">
    <property type="entry name" value="Sigma70_r4_2"/>
    <property type="match status" value="1"/>
</dbReference>
<evidence type="ECO:0000256" key="3">
    <source>
        <dbReference type="ARBA" id="ARBA00023082"/>
    </source>
</evidence>
<gene>
    <name evidence="9" type="ORF">MAUB_06980</name>
</gene>
<evidence type="ECO:0000259" key="7">
    <source>
        <dbReference type="Pfam" id="PF04542"/>
    </source>
</evidence>
<evidence type="ECO:0000313" key="9">
    <source>
        <dbReference type="EMBL" id="BBX82825.1"/>
    </source>
</evidence>
<dbReference type="InterPro" id="IPR007627">
    <property type="entry name" value="RNA_pol_sigma70_r2"/>
</dbReference>
<dbReference type="SUPFAM" id="SSF88659">
    <property type="entry name" value="Sigma3 and sigma4 domains of RNA polymerase sigma factors"/>
    <property type="match status" value="1"/>
</dbReference>
<dbReference type="PANTHER" id="PTHR43133:SF8">
    <property type="entry name" value="RNA POLYMERASE SIGMA FACTOR HI_1459-RELATED"/>
    <property type="match status" value="1"/>
</dbReference>
<keyword evidence="3" id="KW-0731">Sigma factor</keyword>
<feature type="domain" description="RNA polymerase sigma factor 70 region 4 type 2" evidence="8">
    <location>
        <begin position="143"/>
        <end position="190"/>
    </location>
</feature>
<evidence type="ECO:0008006" key="11">
    <source>
        <dbReference type="Google" id="ProtNLM"/>
    </source>
</evidence>
<keyword evidence="2" id="KW-0805">Transcription regulation</keyword>
<evidence type="ECO:0000256" key="5">
    <source>
        <dbReference type="ARBA" id="ARBA00023163"/>
    </source>
</evidence>
<evidence type="ECO:0000313" key="10">
    <source>
        <dbReference type="Proteomes" id="UP000465609"/>
    </source>
</evidence>
<accession>A0ABM7I8B1</accession>
<comment type="similarity">
    <text evidence="1">Belongs to the sigma-70 factor family. ECF subfamily.</text>
</comment>
<dbReference type="InterPro" id="IPR036388">
    <property type="entry name" value="WH-like_DNA-bd_sf"/>
</dbReference>
<dbReference type="NCBIfam" id="TIGR02937">
    <property type="entry name" value="sigma70-ECF"/>
    <property type="match status" value="1"/>
</dbReference>
<dbReference type="Gene3D" id="1.10.10.10">
    <property type="entry name" value="Winged helix-like DNA-binding domain superfamily/Winged helix DNA-binding domain"/>
    <property type="match status" value="1"/>
</dbReference>
<sequence>MVVVPALPTTTNTVDQLDGPPTTPSIGTSIGIDTSQMPATERLQSVKAKPPFEAVVRDHGPTVFRVCCAVVGAHDADDAWSETFLAALKAYPDLPADANLEAWLVTIAHHKAVDITRARTRRPVPTDVVPEPSGPAATGDFDDLAAAVDALPPKQKHAVAYHYLAGLPYLEIAEILGGTAAAARRAASDGIATLRRTYRDQLVEVAAPLQNTGRSPR</sequence>
<evidence type="ECO:0000256" key="4">
    <source>
        <dbReference type="ARBA" id="ARBA00023125"/>
    </source>
</evidence>
<reference evidence="9 10" key="1">
    <citation type="journal article" date="2019" name="Emerg. Microbes Infect.">
        <title>Comprehensive subspecies identification of 175 nontuberculous mycobacteria species based on 7547 genomic profiles.</title>
        <authorList>
            <person name="Matsumoto Y."/>
            <person name="Kinjo T."/>
            <person name="Motooka D."/>
            <person name="Nabeya D."/>
            <person name="Jung N."/>
            <person name="Uechi K."/>
            <person name="Horii T."/>
            <person name="Iida T."/>
            <person name="Fujita J."/>
            <person name="Nakamura S."/>
        </authorList>
    </citation>
    <scope>NUCLEOTIDE SEQUENCE [LARGE SCALE GENOMIC DNA]</scope>
    <source>
        <strain evidence="9 10">JCM 15296</strain>
    </source>
</reference>
<name>A0ABM7I8B1_9MYCO</name>
<dbReference type="Proteomes" id="UP000465609">
    <property type="component" value="Chromosome"/>
</dbReference>
<dbReference type="InterPro" id="IPR013249">
    <property type="entry name" value="RNA_pol_sigma70_r4_t2"/>
</dbReference>
<proteinExistence type="inferred from homology"/>
<dbReference type="InterPro" id="IPR014284">
    <property type="entry name" value="RNA_pol_sigma-70_dom"/>
</dbReference>